<evidence type="ECO:0000256" key="8">
    <source>
        <dbReference type="ARBA" id="ARBA00022840"/>
    </source>
</evidence>
<evidence type="ECO:0000256" key="2">
    <source>
        <dbReference type="ARBA" id="ARBA00005019"/>
    </source>
</evidence>
<keyword evidence="6 11" id="KW-0548">Nucleotidyltransferase</keyword>
<keyword evidence="8 11" id="KW-0067">ATP-binding</keyword>
<dbReference type="NCBIfam" id="TIGR00482">
    <property type="entry name" value="nicotinate (nicotinamide) nucleotide adenylyltransferase"/>
    <property type="match status" value="1"/>
</dbReference>
<evidence type="ECO:0000313" key="14">
    <source>
        <dbReference type="Proteomes" id="UP001155241"/>
    </source>
</evidence>
<sequence>MRLGLFGGSFDPVHLGHLELARSCQRAAGLDEVWFLPAATQPFKQRGPVANDAERLAMLQLAIAGEPTWRICRAEIDRGGVSYTVDTLRTLHAAQPDAEWHFMMGADALHDFPSWREPEEICRMATPLVVARAGEPAPDFDALLSVCSPARVKEIRRAQVTMREMPIASSAIRAMIAAGEDASELLPPPVWQYIESHALYTAAG</sequence>
<evidence type="ECO:0000256" key="3">
    <source>
        <dbReference type="ARBA" id="ARBA00009014"/>
    </source>
</evidence>
<dbReference type="EMBL" id="JAMXLR010000061">
    <property type="protein sequence ID" value="MCO6045637.1"/>
    <property type="molecule type" value="Genomic_DNA"/>
</dbReference>
<evidence type="ECO:0000256" key="10">
    <source>
        <dbReference type="ARBA" id="ARBA00048721"/>
    </source>
</evidence>
<evidence type="ECO:0000256" key="5">
    <source>
        <dbReference type="ARBA" id="ARBA00022679"/>
    </source>
</evidence>
<dbReference type="PANTHER" id="PTHR39321:SF3">
    <property type="entry name" value="PHOSPHOPANTETHEINE ADENYLYLTRANSFERASE"/>
    <property type="match status" value="1"/>
</dbReference>
<gene>
    <name evidence="11 13" type="primary">nadD</name>
    <name evidence="13" type="ORF">NG895_17200</name>
</gene>
<evidence type="ECO:0000256" key="1">
    <source>
        <dbReference type="ARBA" id="ARBA00002324"/>
    </source>
</evidence>
<dbReference type="GO" id="GO:0004515">
    <property type="term" value="F:nicotinate-nucleotide adenylyltransferase activity"/>
    <property type="evidence" value="ECO:0007669"/>
    <property type="project" value="UniProtKB-UniRule"/>
</dbReference>
<proteinExistence type="inferred from homology"/>
<evidence type="ECO:0000256" key="7">
    <source>
        <dbReference type="ARBA" id="ARBA00022741"/>
    </source>
</evidence>
<keyword evidence="9 11" id="KW-0520">NAD</keyword>
<keyword evidence="14" id="KW-1185">Reference proteome</keyword>
<dbReference type="NCBIfam" id="NF000840">
    <property type="entry name" value="PRK00071.1-3"/>
    <property type="match status" value="1"/>
</dbReference>
<evidence type="ECO:0000256" key="4">
    <source>
        <dbReference type="ARBA" id="ARBA00022642"/>
    </source>
</evidence>
<dbReference type="InterPro" id="IPR005248">
    <property type="entry name" value="NadD/NMNAT"/>
</dbReference>
<reference evidence="13" key="1">
    <citation type="submission" date="2022-06" db="EMBL/GenBank/DDBJ databases">
        <title>Aeoliella straminimaris, a novel planctomycete from sediments.</title>
        <authorList>
            <person name="Vitorino I.R."/>
            <person name="Lage O.M."/>
        </authorList>
    </citation>
    <scope>NUCLEOTIDE SEQUENCE</scope>
    <source>
        <strain evidence="13">ICT_H6.2</strain>
    </source>
</reference>
<feature type="domain" description="Cytidyltransferase-like" evidence="12">
    <location>
        <begin position="5"/>
        <end position="174"/>
    </location>
</feature>
<evidence type="ECO:0000313" key="13">
    <source>
        <dbReference type="EMBL" id="MCO6045637.1"/>
    </source>
</evidence>
<dbReference type="GO" id="GO:0009435">
    <property type="term" value="P:NAD+ biosynthetic process"/>
    <property type="evidence" value="ECO:0007669"/>
    <property type="project" value="UniProtKB-UniRule"/>
</dbReference>
<dbReference type="CDD" id="cd02165">
    <property type="entry name" value="NMNAT"/>
    <property type="match status" value="1"/>
</dbReference>
<protein>
    <recommendedName>
        <fullName evidence="11">Probable nicotinate-nucleotide adenylyltransferase</fullName>
        <ecNumber evidence="11">2.7.7.18</ecNumber>
    </recommendedName>
    <alternativeName>
        <fullName evidence="11">Deamido-NAD(+) diphosphorylase</fullName>
    </alternativeName>
    <alternativeName>
        <fullName evidence="11">Deamido-NAD(+) pyrophosphorylase</fullName>
    </alternativeName>
    <alternativeName>
        <fullName evidence="11">Nicotinate mononucleotide adenylyltransferase</fullName>
        <shortName evidence="11">NaMN adenylyltransferase</shortName>
    </alternativeName>
</protein>
<dbReference type="AlphaFoldDB" id="A0A9X2FCP8"/>
<evidence type="ECO:0000256" key="6">
    <source>
        <dbReference type="ARBA" id="ARBA00022695"/>
    </source>
</evidence>
<dbReference type="GO" id="GO:0005524">
    <property type="term" value="F:ATP binding"/>
    <property type="evidence" value="ECO:0007669"/>
    <property type="project" value="UniProtKB-KW"/>
</dbReference>
<keyword evidence="4 11" id="KW-0662">Pyridine nucleotide biosynthesis</keyword>
<accession>A0A9X2FCP8</accession>
<dbReference type="RefSeq" id="WP_252853752.1">
    <property type="nucleotide sequence ID" value="NZ_JAMXLR010000061.1"/>
</dbReference>
<comment type="function">
    <text evidence="1 11">Catalyzes the reversible adenylation of nicotinate mononucleotide (NaMN) to nicotinic acid adenine dinucleotide (NaAD).</text>
</comment>
<dbReference type="PANTHER" id="PTHR39321">
    <property type="entry name" value="NICOTINATE-NUCLEOTIDE ADENYLYLTRANSFERASE-RELATED"/>
    <property type="match status" value="1"/>
</dbReference>
<dbReference type="SUPFAM" id="SSF52374">
    <property type="entry name" value="Nucleotidylyl transferase"/>
    <property type="match status" value="1"/>
</dbReference>
<dbReference type="Proteomes" id="UP001155241">
    <property type="component" value="Unassembled WGS sequence"/>
</dbReference>
<keyword evidence="5 11" id="KW-0808">Transferase</keyword>
<dbReference type="NCBIfam" id="TIGR00125">
    <property type="entry name" value="cyt_tran_rel"/>
    <property type="match status" value="1"/>
</dbReference>
<comment type="catalytic activity">
    <reaction evidence="10 11">
        <text>nicotinate beta-D-ribonucleotide + ATP + H(+) = deamido-NAD(+) + diphosphate</text>
        <dbReference type="Rhea" id="RHEA:22860"/>
        <dbReference type="ChEBI" id="CHEBI:15378"/>
        <dbReference type="ChEBI" id="CHEBI:30616"/>
        <dbReference type="ChEBI" id="CHEBI:33019"/>
        <dbReference type="ChEBI" id="CHEBI:57502"/>
        <dbReference type="ChEBI" id="CHEBI:58437"/>
        <dbReference type="EC" id="2.7.7.18"/>
    </reaction>
</comment>
<comment type="pathway">
    <text evidence="2 11">Cofactor biosynthesis; NAD(+) biosynthesis; deamido-NAD(+) from nicotinate D-ribonucleotide: step 1/1.</text>
</comment>
<comment type="caution">
    <text evidence="13">The sequence shown here is derived from an EMBL/GenBank/DDBJ whole genome shotgun (WGS) entry which is preliminary data.</text>
</comment>
<dbReference type="InterPro" id="IPR004821">
    <property type="entry name" value="Cyt_trans-like"/>
</dbReference>
<dbReference type="EC" id="2.7.7.18" evidence="11"/>
<dbReference type="HAMAP" id="MF_00244">
    <property type="entry name" value="NaMN_adenylyltr"/>
    <property type="match status" value="1"/>
</dbReference>
<dbReference type="Pfam" id="PF01467">
    <property type="entry name" value="CTP_transf_like"/>
    <property type="match status" value="1"/>
</dbReference>
<keyword evidence="7 11" id="KW-0547">Nucleotide-binding</keyword>
<evidence type="ECO:0000256" key="9">
    <source>
        <dbReference type="ARBA" id="ARBA00023027"/>
    </source>
</evidence>
<organism evidence="13 14">
    <name type="scientific">Aeoliella straminimaris</name>
    <dbReference type="NCBI Taxonomy" id="2954799"/>
    <lineage>
        <taxon>Bacteria</taxon>
        <taxon>Pseudomonadati</taxon>
        <taxon>Planctomycetota</taxon>
        <taxon>Planctomycetia</taxon>
        <taxon>Pirellulales</taxon>
        <taxon>Lacipirellulaceae</taxon>
        <taxon>Aeoliella</taxon>
    </lineage>
</organism>
<name>A0A9X2FCP8_9BACT</name>
<comment type="similarity">
    <text evidence="3 11">Belongs to the NadD family.</text>
</comment>
<evidence type="ECO:0000256" key="11">
    <source>
        <dbReference type="HAMAP-Rule" id="MF_00244"/>
    </source>
</evidence>
<dbReference type="Gene3D" id="3.40.50.620">
    <property type="entry name" value="HUPs"/>
    <property type="match status" value="1"/>
</dbReference>
<dbReference type="InterPro" id="IPR014729">
    <property type="entry name" value="Rossmann-like_a/b/a_fold"/>
</dbReference>
<evidence type="ECO:0000259" key="12">
    <source>
        <dbReference type="Pfam" id="PF01467"/>
    </source>
</evidence>